<sequence length="50" mass="5639">EYKSKVVCEGERLRLGCKTGMQIAVYSAMFGRTQQGTLECPPHHRRAQSV</sequence>
<feature type="non-terminal residue" evidence="1">
    <location>
        <position position="50"/>
    </location>
</feature>
<dbReference type="EMBL" id="JAMKFB020000020">
    <property type="protein sequence ID" value="KAL0165169.1"/>
    <property type="molecule type" value="Genomic_DNA"/>
</dbReference>
<proteinExistence type="predicted"/>
<dbReference type="InterPro" id="IPR043159">
    <property type="entry name" value="Lectin_gal-bd_sf"/>
</dbReference>
<evidence type="ECO:0000313" key="2">
    <source>
        <dbReference type="Proteomes" id="UP001529510"/>
    </source>
</evidence>
<reference evidence="1 2" key="1">
    <citation type="submission" date="2024-05" db="EMBL/GenBank/DDBJ databases">
        <title>Genome sequencing and assembly of Indian major carp, Cirrhinus mrigala (Hamilton, 1822).</title>
        <authorList>
            <person name="Mohindra V."/>
            <person name="Chowdhury L.M."/>
            <person name="Lal K."/>
            <person name="Jena J.K."/>
        </authorList>
    </citation>
    <scope>NUCLEOTIDE SEQUENCE [LARGE SCALE GENOMIC DNA]</scope>
    <source>
        <strain evidence="1">CM1030</strain>
        <tissue evidence="1">Blood</tissue>
    </source>
</reference>
<protein>
    <submittedName>
        <fullName evidence="1">Uncharacterized protein</fullName>
    </submittedName>
</protein>
<dbReference type="Gene3D" id="2.60.120.740">
    <property type="match status" value="1"/>
</dbReference>
<organism evidence="1 2">
    <name type="scientific">Cirrhinus mrigala</name>
    <name type="common">Mrigala</name>
    <dbReference type="NCBI Taxonomy" id="683832"/>
    <lineage>
        <taxon>Eukaryota</taxon>
        <taxon>Metazoa</taxon>
        <taxon>Chordata</taxon>
        <taxon>Craniata</taxon>
        <taxon>Vertebrata</taxon>
        <taxon>Euteleostomi</taxon>
        <taxon>Actinopterygii</taxon>
        <taxon>Neopterygii</taxon>
        <taxon>Teleostei</taxon>
        <taxon>Ostariophysi</taxon>
        <taxon>Cypriniformes</taxon>
        <taxon>Cyprinidae</taxon>
        <taxon>Labeoninae</taxon>
        <taxon>Labeonini</taxon>
        <taxon>Cirrhinus</taxon>
    </lineage>
</organism>
<gene>
    <name evidence="1" type="ORF">M9458_040922</name>
</gene>
<comment type="caution">
    <text evidence="1">The sequence shown here is derived from an EMBL/GenBank/DDBJ whole genome shotgun (WGS) entry which is preliminary data.</text>
</comment>
<name>A0ABD0NTD7_CIRMR</name>
<keyword evidence="2" id="KW-1185">Reference proteome</keyword>
<evidence type="ECO:0000313" key="1">
    <source>
        <dbReference type="EMBL" id="KAL0165169.1"/>
    </source>
</evidence>
<dbReference type="Proteomes" id="UP001529510">
    <property type="component" value="Unassembled WGS sequence"/>
</dbReference>
<feature type="non-terminal residue" evidence="1">
    <location>
        <position position="1"/>
    </location>
</feature>
<dbReference type="AlphaFoldDB" id="A0ABD0NTD7"/>
<accession>A0ABD0NTD7</accession>